<protein>
    <submittedName>
        <fullName evidence="1">FKBP-type peptidyl-prolyl cis-trans isomerase</fullName>
        <ecNumber evidence="1">5.2.1.8</ecNumber>
    </submittedName>
</protein>
<dbReference type="HOGENOM" id="CLU_3264324_0_0_11"/>
<sequence length="41" mass="4552">MLHYGCSCVPRPSRITEGAERSLAREGLTVEAMMGGDEWRV</sequence>
<gene>
    <name evidence="1" type="ORF">HMPREF9004_1285</name>
</gene>
<dbReference type="STRING" id="888050.HMPREF9004_1285"/>
<name>N6XA47_9ACTO</name>
<keyword evidence="2" id="KW-1185">Reference proteome</keyword>
<reference evidence="1 2" key="1">
    <citation type="submission" date="2013-03" db="EMBL/GenBank/DDBJ databases">
        <title>Reference genome for the Human Microbiome Project.</title>
        <authorList>
            <person name="Aqrawi P."/>
            <person name="Ayvaz T."/>
            <person name="Bess C."/>
            <person name="Blankenburg K."/>
            <person name="Coyle M."/>
            <person name="Deng J."/>
            <person name="Forbes L."/>
            <person name="Fowler G."/>
            <person name="Francisco L."/>
            <person name="Fu Q."/>
            <person name="Gibbs R."/>
            <person name="Gross S."/>
            <person name="Gubbala S."/>
            <person name="Hale W."/>
            <person name="Hemphill L."/>
            <person name="Highlander S."/>
            <person name="Hirani K."/>
            <person name="Jackson L."/>
            <person name="Jakkamsetti A."/>
            <person name="Javaid M."/>
            <person name="Jayaseelan J.C."/>
            <person name="Jiang H."/>
            <person name="Joshi V."/>
            <person name="Korchina V."/>
            <person name="Kovar C."/>
            <person name="Lara F."/>
            <person name="Lee S."/>
            <person name="Liu Y."/>
            <person name="Mata R."/>
            <person name="Mathew T."/>
            <person name="Munidasa M."/>
            <person name="Muzny D."/>
            <person name="Nazareth L."/>
            <person name="Ngo R."/>
            <person name="Nguyen L."/>
            <person name="Nguyen N."/>
            <person name="Okwuonu G."/>
            <person name="Ongeri F."/>
            <person name="Palculict T."/>
            <person name="Patil S."/>
            <person name="Petrosino J."/>
            <person name="Pham C."/>
            <person name="Pham P."/>
            <person name="Pu L.-L."/>
            <person name="Qin X."/>
            <person name="Qu J."/>
            <person name="Reid J."/>
            <person name="Ross M."/>
            <person name="Ruth R."/>
            <person name="Saada N."/>
            <person name="San Lucas F."/>
            <person name="Santibanez J."/>
            <person name="Shang Y."/>
            <person name="Simmons D."/>
            <person name="Song X.-Z."/>
            <person name="Tang L.-Y."/>
            <person name="Thornton R."/>
            <person name="Warren J."/>
            <person name="Weissenberger G."/>
            <person name="Wilczek-Boney K."/>
            <person name="Worley K."/>
            <person name="Youmans B."/>
            <person name="Zhang J."/>
            <person name="Zhang L."/>
            <person name="Zhao Z."/>
            <person name="Zhou C."/>
            <person name="Zhu D."/>
            <person name="Zhu Y."/>
        </authorList>
    </citation>
    <scope>NUCLEOTIDE SEQUENCE [LARGE SCALE GENOMIC DNA]</scope>
    <source>
        <strain evidence="1 2">F0333</strain>
    </source>
</reference>
<keyword evidence="1" id="KW-0413">Isomerase</keyword>
<comment type="caution">
    <text evidence="1">The sequence shown here is derived from an EMBL/GenBank/DDBJ whole genome shotgun (WGS) entry which is preliminary data.</text>
</comment>
<dbReference type="Proteomes" id="UP000013015">
    <property type="component" value="Unassembled WGS sequence"/>
</dbReference>
<dbReference type="EMBL" id="AQHZ01000021">
    <property type="protein sequence ID" value="ENO18013.1"/>
    <property type="molecule type" value="Genomic_DNA"/>
</dbReference>
<evidence type="ECO:0000313" key="1">
    <source>
        <dbReference type="EMBL" id="ENO18013.1"/>
    </source>
</evidence>
<dbReference type="GO" id="GO:0003755">
    <property type="term" value="F:peptidyl-prolyl cis-trans isomerase activity"/>
    <property type="evidence" value="ECO:0007669"/>
    <property type="project" value="UniProtKB-EC"/>
</dbReference>
<organism evidence="1 2">
    <name type="scientific">Schaalia cardiffensis F0333</name>
    <dbReference type="NCBI Taxonomy" id="888050"/>
    <lineage>
        <taxon>Bacteria</taxon>
        <taxon>Bacillati</taxon>
        <taxon>Actinomycetota</taxon>
        <taxon>Actinomycetes</taxon>
        <taxon>Actinomycetales</taxon>
        <taxon>Actinomycetaceae</taxon>
        <taxon>Schaalia</taxon>
    </lineage>
</organism>
<proteinExistence type="predicted"/>
<accession>N6XA47</accession>
<evidence type="ECO:0000313" key="2">
    <source>
        <dbReference type="Proteomes" id="UP000013015"/>
    </source>
</evidence>
<dbReference type="AlphaFoldDB" id="N6XA47"/>
<dbReference type="EC" id="5.2.1.8" evidence="1"/>